<dbReference type="GO" id="GO:0003677">
    <property type="term" value="F:DNA binding"/>
    <property type="evidence" value="ECO:0007669"/>
    <property type="project" value="UniProtKB-UniRule"/>
</dbReference>
<dbReference type="SUPFAM" id="SSF48498">
    <property type="entry name" value="Tetracyclin repressor-like, C-terminal domain"/>
    <property type="match status" value="1"/>
</dbReference>
<dbReference type="EMBL" id="CP034539">
    <property type="protein sequence ID" value="AZQ34557.1"/>
    <property type="molecule type" value="Genomic_DNA"/>
</dbReference>
<evidence type="ECO:0000313" key="7">
    <source>
        <dbReference type="Proteomes" id="UP000280298"/>
    </source>
</evidence>
<dbReference type="InterPro" id="IPR009057">
    <property type="entry name" value="Homeodomain-like_sf"/>
</dbReference>
<feature type="domain" description="HTH tetR-type" evidence="5">
    <location>
        <begin position="10"/>
        <end position="70"/>
    </location>
</feature>
<dbReference type="PANTHER" id="PTHR47506">
    <property type="entry name" value="TRANSCRIPTIONAL REGULATORY PROTEIN"/>
    <property type="match status" value="1"/>
</dbReference>
<dbReference type="InterPro" id="IPR047923">
    <property type="entry name" value="ArpA-like"/>
</dbReference>
<dbReference type="Proteomes" id="UP000280298">
    <property type="component" value="Chromosome"/>
</dbReference>
<keyword evidence="3" id="KW-0804">Transcription</keyword>
<evidence type="ECO:0000256" key="4">
    <source>
        <dbReference type="PROSITE-ProRule" id="PRU00335"/>
    </source>
</evidence>
<keyword evidence="2 4" id="KW-0238">DNA-binding</keyword>
<keyword evidence="1" id="KW-0805">Transcription regulation</keyword>
<accession>A0A3S9M5X0</accession>
<dbReference type="PROSITE" id="PS50977">
    <property type="entry name" value="HTH_TETR_2"/>
    <property type="match status" value="1"/>
</dbReference>
<dbReference type="RefSeq" id="WP_126392035.1">
    <property type="nucleotide sequence ID" value="NZ_CP034539.1"/>
</dbReference>
<dbReference type="Pfam" id="PF00440">
    <property type="entry name" value="TetR_N"/>
    <property type="match status" value="1"/>
</dbReference>
<dbReference type="PRINTS" id="PR00455">
    <property type="entry name" value="HTHTETR"/>
</dbReference>
<proteinExistence type="predicted"/>
<dbReference type="AlphaFoldDB" id="A0A3S9M5X0"/>
<name>A0A3S9M5X0_9ACTN</name>
<reference evidence="6 7" key="1">
    <citation type="journal article" date="2019" name="Int. J. Syst. Evol. Microbiol.">
        <title>Streptomyces cyaneochromogenes sp. nov., a blue pigment-producing actinomycete from manganese-contaminated soil.</title>
        <authorList>
            <person name="Tang X."/>
            <person name="Zhao J."/>
            <person name="Li K."/>
            <person name="Chen Z."/>
            <person name="Sun Y."/>
            <person name="Gao J."/>
        </authorList>
    </citation>
    <scope>NUCLEOTIDE SEQUENCE [LARGE SCALE GENOMIC DNA]</scope>
    <source>
        <strain evidence="6 7">MK-45</strain>
    </source>
</reference>
<sequence length="208" mass="23175">MTRPKQERAVRTREAILTAAAEVFDEYGYSAAGVSKILQRAGVTQGAMYFHFKSKEDLGRAVLVEQAATLALPDEPAGLQQLVDLTLYLGFELQRNVLLRAGVRLAVEQGEAGLRDFTVYRWWIDRFRADLDAAERRGELLPQVDGAEFARILVASFTGTQLMSHLENERQDLPAQIATLWNYLLPGIATPATLARLTVDVERGRAML</sequence>
<evidence type="ECO:0000313" key="6">
    <source>
        <dbReference type="EMBL" id="AZQ34557.1"/>
    </source>
</evidence>
<dbReference type="SUPFAM" id="SSF46689">
    <property type="entry name" value="Homeodomain-like"/>
    <property type="match status" value="1"/>
</dbReference>
<evidence type="ECO:0000259" key="5">
    <source>
        <dbReference type="PROSITE" id="PS50977"/>
    </source>
</evidence>
<organism evidence="6 7">
    <name type="scientific">Streptomyces cyaneochromogenes</name>
    <dbReference type="NCBI Taxonomy" id="2496836"/>
    <lineage>
        <taxon>Bacteria</taxon>
        <taxon>Bacillati</taxon>
        <taxon>Actinomycetota</taxon>
        <taxon>Actinomycetes</taxon>
        <taxon>Kitasatosporales</taxon>
        <taxon>Streptomycetaceae</taxon>
        <taxon>Streptomyces</taxon>
    </lineage>
</organism>
<gene>
    <name evidence="6" type="ORF">EJ357_14625</name>
</gene>
<dbReference type="InterPro" id="IPR001647">
    <property type="entry name" value="HTH_TetR"/>
</dbReference>
<feature type="DNA-binding region" description="H-T-H motif" evidence="4">
    <location>
        <begin position="33"/>
        <end position="52"/>
    </location>
</feature>
<evidence type="ECO:0000256" key="1">
    <source>
        <dbReference type="ARBA" id="ARBA00023015"/>
    </source>
</evidence>
<keyword evidence="7" id="KW-1185">Reference proteome</keyword>
<evidence type="ECO:0000256" key="3">
    <source>
        <dbReference type="ARBA" id="ARBA00023163"/>
    </source>
</evidence>
<dbReference type="OrthoDB" id="3237195at2"/>
<dbReference type="PANTHER" id="PTHR47506:SF1">
    <property type="entry name" value="HTH-TYPE TRANSCRIPTIONAL REGULATOR YJDC"/>
    <property type="match status" value="1"/>
</dbReference>
<dbReference type="Gene3D" id="1.10.357.10">
    <property type="entry name" value="Tetracycline Repressor, domain 2"/>
    <property type="match status" value="1"/>
</dbReference>
<dbReference type="KEGG" id="scya:EJ357_14625"/>
<evidence type="ECO:0000256" key="2">
    <source>
        <dbReference type="ARBA" id="ARBA00023125"/>
    </source>
</evidence>
<dbReference type="InterPro" id="IPR036271">
    <property type="entry name" value="Tet_transcr_reg_TetR-rel_C_sf"/>
</dbReference>
<dbReference type="NCBIfam" id="NF041196">
    <property type="entry name" value="ScbR_bind_reg"/>
    <property type="match status" value="1"/>
</dbReference>
<protein>
    <submittedName>
        <fullName evidence="6">TetR/AcrR family transcriptional regulator</fullName>
    </submittedName>
</protein>